<dbReference type="EC" id="2.4.1.-" evidence="10"/>
<proteinExistence type="inferred from homology"/>
<keyword evidence="4" id="KW-0808">Transferase</keyword>
<evidence type="ECO:0000256" key="5">
    <source>
        <dbReference type="ARBA" id="ARBA00022692"/>
    </source>
</evidence>
<keyword evidence="7 10" id="KW-1133">Transmembrane helix</keyword>
<evidence type="ECO:0000256" key="4">
    <source>
        <dbReference type="ARBA" id="ARBA00022679"/>
    </source>
</evidence>
<dbReference type="GO" id="GO:0006493">
    <property type="term" value="P:protein O-linked glycosylation"/>
    <property type="evidence" value="ECO:0007669"/>
    <property type="project" value="TreeGrafter"/>
</dbReference>
<keyword evidence="3 10" id="KW-0328">Glycosyltransferase</keyword>
<dbReference type="Pfam" id="PF01762">
    <property type="entry name" value="Galactosyl_T"/>
    <property type="match status" value="1"/>
</dbReference>
<dbReference type="InterPro" id="IPR002659">
    <property type="entry name" value="Glyco_trans_31"/>
</dbReference>
<name>A0A1I7YH33_9BILA</name>
<keyword evidence="11" id="KW-1185">Reference proteome</keyword>
<keyword evidence="8 10" id="KW-0333">Golgi apparatus</keyword>
<comment type="subcellular location">
    <subcellularLocation>
        <location evidence="1 10">Golgi apparatus membrane</location>
        <topology evidence="1 10">Single-pass type II membrane protein</topology>
    </subcellularLocation>
</comment>
<dbReference type="Gene3D" id="3.90.550.50">
    <property type="match status" value="1"/>
</dbReference>
<dbReference type="PANTHER" id="PTHR11214">
    <property type="entry name" value="BETA-1,3-N-ACETYLGLUCOSAMINYLTRANSFERASE"/>
    <property type="match status" value="1"/>
</dbReference>
<keyword evidence="9 10" id="KW-0472">Membrane</keyword>
<dbReference type="InterPro" id="IPR029044">
    <property type="entry name" value="Nucleotide-diphossugar_trans"/>
</dbReference>
<dbReference type="GO" id="GO:0016758">
    <property type="term" value="F:hexosyltransferase activity"/>
    <property type="evidence" value="ECO:0007669"/>
    <property type="project" value="InterPro"/>
</dbReference>
<dbReference type="PANTHER" id="PTHR11214:SF3">
    <property type="entry name" value="BETA-1,3-GALACTOSYLTRANSFERASE 6"/>
    <property type="match status" value="1"/>
</dbReference>
<keyword evidence="6 10" id="KW-0735">Signal-anchor</keyword>
<evidence type="ECO:0000256" key="3">
    <source>
        <dbReference type="ARBA" id="ARBA00022676"/>
    </source>
</evidence>
<evidence type="ECO:0000256" key="6">
    <source>
        <dbReference type="ARBA" id="ARBA00022968"/>
    </source>
</evidence>
<organism evidence="11 12">
    <name type="scientific">Steinernema glaseri</name>
    <dbReference type="NCBI Taxonomy" id="37863"/>
    <lineage>
        <taxon>Eukaryota</taxon>
        <taxon>Metazoa</taxon>
        <taxon>Ecdysozoa</taxon>
        <taxon>Nematoda</taxon>
        <taxon>Chromadorea</taxon>
        <taxon>Rhabditida</taxon>
        <taxon>Tylenchina</taxon>
        <taxon>Panagrolaimomorpha</taxon>
        <taxon>Strongyloidoidea</taxon>
        <taxon>Steinernematidae</taxon>
        <taxon>Steinernema</taxon>
    </lineage>
</organism>
<dbReference type="WBParaSite" id="L893_g16349.t1">
    <property type="protein sequence ID" value="L893_g16349.t1"/>
    <property type="gene ID" value="L893_g16349"/>
</dbReference>
<evidence type="ECO:0000256" key="9">
    <source>
        <dbReference type="ARBA" id="ARBA00023136"/>
    </source>
</evidence>
<dbReference type="SUPFAM" id="SSF53448">
    <property type="entry name" value="Nucleotide-diphospho-sugar transferases"/>
    <property type="match status" value="1"/>
</dbReference>
<evidence type="ECO:0000256" key="7">
    <source>
        <dbReference type="ARBA" id="ARBA00022989"/>
    </source>
</evidence>
<keyword evidence="5 10" id="KW-0812">Transmembrane</keyword>
<dbReference type="AlphaFoldDB" id="A0A1I7YH33"/>
<feature type="transmembrane region" description="Helical" evidence="10">
    <location>
        <begin position="6"/>
        <end position="28"/>
    </location>
</feature>
<comment type="similarity">
    <text evidence="2 10">Belongs to the glycosyltransferase 31 family.</text>
</comment>
<evidence type="ECO:0000256" key="8">
    <source>
        <dbReference type="ARBA" id="ARBA00023034"/>
    </source>
</evidence>
<accession>A0A1I7YH33</accession>
<reference evidence="12" key="1">
    <citation type="submission" date="2016-11" db="UniProtKB">
        <authorList>
            <consortium name="WormBaseParasite"/>
        </authorList>
    </citation>
    <scope>IDENTIFICATION</scope>
</reference>
<evidence type="ECO:0000256" key="1">
    <source>
        <dbReference type="ARBA" id="ARBA00004323"/>
    </source>
</evidence>
<protein>
    <recommendedName>
        <fullName evidence="10">Hexosyltransferase</fullName>
        <ecNumber evidence="10">2.4.1.-</ecNumber>
    </recommendedName>
</protein>
<dbReference type="GO" id="GO:0000139">
    <property type="term" value="C:Golgi membrane"/>
    <property type="evidence" value="ECO:0007669"/>
    <property type="project" value="UniProtKB-SubCell"/>
</dbReference>
<evidence type="ECO:0000256" key="10">
    <source>
        <dbReference type="RuleBase" id="RU363063"/>
    </source>
</evidence>
<evidence type="ECO:0000313" key="12">
    <source>
        <dbReference type="WBParaSite" id="L893_g16349.t1"/>
    </source>
</evidence>
<sequence>MALGKLHATGCLVAVAIIALVLLNLYFLSSQKDYDVFFETQETISRGARGAVPKYLILVLSKRGNVERRQAIRETWAREYLQNFGWKTRFVVGTDTREQNLDEERFEDVLEVSVPEGYLSLTEKLQKAFETILQNERFQYVIKVDDDVYLNLRPLLEASDSDPPDGSVLGHAIFGSVASSDPVDKYFSEAHASQKLEFPAFASGTGYLMSRKTLAAITRKCTVPRSKTQYEDVYFTGYCRNALGFHLVDDKHFGFQRRLVLPCNVRQFAVVHNLTAGNLRYVHEMLELKMSC</sequence>
<dbReference type="Proteomes" id="UP000095287">
    <property type="component" value="Unplaced"/>
</dbReference>
<evidence type="ECO:0000256" key="2">
    <source>
        <dbReference type="ARBA" id="ARBA00008661"/>
    </source>
</evidence>
<evidence type="ECO:0000313" key="11">
    <source>
        <dbReference type="Proteomes" id="UP000095287"/>
    </source>
</evidence>